<dbReference type="EMBL" id="SMAN01000020">
    <property type="protein sequence ID" value="TCT18937.1"/>
    <property type="molecule type" value="Genomic_DNA"/>
</dbReference>
<dbReference type="OrthoDB" id="3692150at2"/>
<dbReference type="CDD" id="cd04301">
    <property type="entry name" value="NAT_SF"/>
    <property type="match status" value="1"/>
</dbReference>
<dbReference type="InterPro" id="IPR050276">
    <property type="entry name" value="MshD_Acetyltransferase"/>
</dbReference>
<dbReference type="PROSITE" id="PS51186">
    <property type="entry name" value="GNAT"/>
    <property type="match status" value="1"/>
</dbReference>
<name>A0A4R3MT80_9BACI</name>
<dbReference type="Gene3D" id="3.40.630.30">
    <property type="match status" value="1"/>
</dbReference>
<dbReference type="GO" id="GO:0016747">
    <property type="term" value="F:acyltransferase activity, transferring groups other than amino-acyl groups"/>
    <property type="evidence" value="ECO:0007669"/>
    <property type="project" value="InterPro"/>
</dbReference>
<sequence>MIDIKRLAVNEENLEQIVDLYHTVWKNEDPLIKQRIQKHSTYQGFKGVIALHRTGEVTGFSYGYVSLPGQYYNQLLSKEFKPDEKQKWLEDCFELVELAVHPSYRKQGIGKLLVSKLLEDAHTKTAVLTTQINNVPARRLYESLGWRSLKEPFFPNNQNDPYVIYGKQL</sequence>
<proteinExistence type="predicted"/>
<dbReference type="Proteomes" id="UP000294650">
    <property type="component" value="Unassembled WGS sequence"/>
</dbReference>
<evidence type="ECO:0000313" key="2">
    <source>
        <dbReference type="EMBL" id="TCT18937.1"/>
    </source>
</evidence>
<dbReference type="RefSeq" id="WP_132372600.1">
    <property type="nucleotide sequence ID" value="NZ_SMAN01000020.1"/>
</dbReference>
<feature type="domain" description="N-acetyltransferase" evidence="1">
    <location>
        <begin position="2"/>
        <end position="169"/>
    </location>
</feature>
<gene>
    <name evidence="2" type="ORF">EDD68_12045</name>
</gene>
<dbReference type="InterPro" id="IPR000182">
    <property type="entry name" value="GNAT_dom"/>
</dbReference>
<dbReference type="PANTHER" id="PTHR43617">
    <property type="entry name" value="L-AMINO ACID N-ACETYLTRANSFERASE"/>
    <property type="match status" value="1"/>
</dbReference>
<dbReference type="SUPFAM" id="SSF55729">
    <property type="entry name" value="Acyl-CoA N-acyltransferases (Nat)"/>
    <property type="match status" value="1"/>
</dbReference>
<evidence type="ECO:0000259" key="1">
    <source>
        <dbReference type="PROSITE" id="PS51186"/>
    </source>
</evidence>
<dbReference type="AlphaFoldDB" id="A0A4R3MT80"/>
<keyword evidence="2" id="KW-0808">Transferase</keyword>
<reference evidence="2 3" key="1">
    <citation type="submission" date="2019-03" db="EMBL/GenBank/DDBJ databases">
        <title>Genomic Encyclopedia of Type Strains, Phase IV (KMG-IV): sequencing the most valuable type-strain genomes for metagenomic binning, comparative biology and taxonomic classification.</title>
        <authorList>
            <person name="Goeker M."/>
        </authorList>
    </citation>
    <scope>NUCLEOTIDE SEQUENCE [LARGE SCALE GENOMIC DNA]</scope>
    <source>
        <strain evidence="2 3">DSM 25894</strain>
    </source>
</reference>
<accession>A0A4R3MT80</accession>
<protein>
    <submittedName>
        <fullName evidence="2">Acetyltransferase (GNAT) family protein</fullName>
    </submittedName>
</protein>
<comment type="caution">
    <text evidence="2">The sequence shown here is derived from an EMBL/GenBank/DDBJ whole genome shotgun (WGS) entry which is preliminary data.</text>
</comment>
<organism evidence="2 3">
    <name type="scientific">Melghiribacillus thermohalophilus</name>
    <dbReference type="NCBI Taxonomy" id="1324956"/>
    <lineage>
        <taxon>Bacteria</taxon>
        <taxon>Bacillati</taxon>
        <taxon>Bacillota</taxon>
        <taxon>Bacilli</taxon>
        <taxon>Bacillales</taxon>
        <taxon>Bacillaceae</taxon>
        <taxon>Melghiribacillus</taxon>
    </lineage>
</organism>
<dbReference type="Pfam" id="PF00583">
    <property type="entry name" value="Acetyltransf_1"/>
    <property type="match status" value="1"/>
</dbReference>
<evidence type="ECO:0000313" key="3">
    <source>
        <dbReference type="Proteomes" id="UP000294650"/>
    </source>
</evidence>
<keyword evidence="3" id="KW-1185">Reference proteome</keyword>
<dbReference type="InterPro" id="IPR016181">
    <property type="entry name" value="Acyl_CoA_acyltransferase"/>
</dbReference>